<evidence type="ECO:0000313" key="2">
    <source>
        <dbReference type="Proteomes" id="UP000007029"/>
    </source>
</evidence>
<keyword evidence="2" id="KW-1185">Reference proteome</keyword>
<proteinExistence type="predicted"/>
<reference evidence="1 2" key="1">
    <citation type="journal article" date="2007" name="J. Bacteriol.">
        <title>The complete genome sequence of Roseobacter denitrificans reveals a mixotrophic rather than photosynthetic metabolism.</title>
        <authorList>
            <person name="Swingley W.D."/>
            <person name="Sadekar S."/>
            <person name="Mastrian S.D."/>
            <person name="Matthies H.J."/>
            <person name="Hao J."/>
            <person name="Ramos H."/>
            <person name="Acharya C.R."/>
            <person name="Conrad A.L."/>
            <person name="Taylor H.L."/>
            <person name="Dejesa L.C."/>
            <person name="Shah M.K."/>
            <person name="O'huallachain M.E."/>
            <person name="Lince M.T."/>
            <person name="Blankenship R.E."/>
            <person name="Beatty J.T."/>
            <person name="Touchman J.W."/>
        </authorList>
    </citation>
    <scope>NUCLEOTIDE SEQUENCE [LARGE SCALE GENOMIC DNA]</scope>
    <source>
        <strain evidence="2">ATCC 33942 / OCh 114</strain>
    </source>
</reference>
<dbReference type="AlphaFoldDB" id="Q167L7"/>
<dbReference type="EMBL" id="CP000362">
    <property type="protein sequence ID" value="ABG31826.1"/>
    <property type="molecule type" value="Genomic_DNA"/>
</dbReference>
<protein>
    <submittedName>
        <fullName evidence="1">Uncharacterized protein</fullName>
    </submittedName>
</protein>
<sequence>MCLEGCDMIEIKPTRNPLTQIALAVLNTGHPGP</sequence>
<name>Q167L7_ROSDO</name>
<gene>
    <name evidence="1" type="ordered locus">RD1_2236</name>
</gene>
<organism evidence="1 2">
    <name type="scientific">Roseobacter denitrificans (strain ATCC 33942 / OCh 114)</name>
    <name type="common">Erythrobacter sp. (strain OCh 114)</name>
    <name type="synonym">Roseobacter denitrificans</name>
    <dbReference type="NCBI Taxonomy" id="375451"/>
    <lineage>
        <taxon>Bacteria</taxon>
        <taxon>Pseudomonadati</taxon>
        <taxon>Pseudomonadota</taxon>
        <taxon>Alphaproteobacteria</taxon>
        <taxon>Rhodobacterales</taxon>
        <taxon>Roseobacteraceae</taxon>
        <taxon>Roseobacter</taxon>
    </lineage>
</organism>
<evidence type="ECO:0000313" key="1">
    <source>
        <dbReference type="EMBL" id="ABG31826.1"/>
    </source>
</evidence>
<dbReference type="HOGENOM" id="CLU_3383564_0_0_5"/>
<accession>Q167L7</accession>
<dbReference type="Proteomes" id="UP000007029">
    <property type="component" value="Chromosome"/>
</dbReference>
<dbReference type="KEGG" id="rde:RD1_2236"/>